<evidence type="ECO:0000313" key="11">
    <source>
        <dbReference type="EMBL" id="PLC48947.1"/>
    </source>
</evidence>
<dbReference type="PROSITE" id="PS50035">
    <property type="entry name" value="PLD"/>
    <property type="match status" value="2"/>
</dbReference>
<comment type="subcellular location">
    <subcellularLocation>
        <location evidence="9">Cell membrane</location>
        <topology evidence="9">Peripheral membrane protein</topology>
    </subcellularLocation>
</comment>
<dbReference type="Proteomes" id="UP000234190">
    <property type="component" value="Unassembled WGS sequence"/>
</dbReference>
<evidence type="ECO:0000256" key="3">
    <source>
        <dbReference type="ARBA" id="ARBA00022679"/>
    </source>
</evidence>
<feature type="active site" evidence="9">
    <location>
        <position position="123"/>
    </location>
</feature>
<dbReference type="Pfam" id="PF13091">
    <property type="entry name" value="PLDc_2"/>
    <property type="match status" value="2"/>
</dbReference>
<dbReference type="HAMAP" id="MF_01917">
    <property type="entry name" value="Cardiolipin_synth_ClsB"/>
    <property type="match status" value="1"/>
</dbReference>
<dbReference type="SUPFAM" id="SSF56024">
    <property type="entry name" value="Phospholipase D/nuclease"/>
    <property type="match status" value="2"/>
</dbReference>
<accession>A0A2N4U1R2</accession>
<feature type="domain" description="PLD phosphodiesterase" evidence="10">
    <location>
        <begin position="116"/>
        <end position="143"/>
    </location>
</feature>
<sequence length="410" mass="47277">MARKPLRLKWHEDNHIDLLHNGEEFFPALCAAISAAKRKVHLETYIFNLDKTGLLVLDHLREACARGIKVRVVIDGFGSHEHAREIGVRLANMGAQFRIYRPEPTGLRYMKFDLRRLRRLHRKVTVVDERIAFVGGINILDDYVDVPDDGKGARPRFDFAVRLRGPIVDDLARAQRGLWLRMAWRRRDDWAAFYRRLKEWGKWRSLRVKAPAVPLDGPGHRAALLLRDNLRFRQTIEDAYLSIMEHARHDILIANAYFFPGRRLRKALEDAARRGVRVRLLLQGRSEYPMQYRAGRYMYCKLLDDGIEIHEYMASYLHAKVAVIDDCAMVGSSNLDPFSLLLAREANVYVQDAAFADELKSALETELQNNARLVTEEALQGRGMIGRWIDAFSYFMLRAGVALTGKSSEY</sequence>
<comment type="catalytic activity">
    <reaction evidence="9">
        <text>2 a 1,2-diacyl-sn-glycero-3-phospho-(1'-sn-glycerol) = a cardiolipin + glycerol</text>
        <dbReference type="Rhea" id="RHEA:31451"/>
        <dbReference type="ChEBI" id="CHEBI:17754"/>
        <dbReference type="ChEBI" id="CHEBI:62237"/>
        <dbReference type="ChEBI" id="CHEBI:64716"/>
    </reaction>
</comment>
<dbReference type="InterPro" id="IPR025202">
    <property type="entry name" value="PLD-like_dom"/>
</dbReference>
<evidence type="ECO:0000259" key="10">
    <source>
        <dbReference type="PROSITE" id="PS50035"/>
    </source>
</evidence>
<comment type="similarity">
    <text evidence="9">Belongs to the phospholipase D family. Cardiolipin synthase subfamily. ClsB sub-subfamily.</text>
</comment>
<keyword evidence="6 9" id="KW-0472">Membrane</keyword>
<feature type="active site" evidence="9">
    <location>
        <position position="320"/>
    </location>
</feature>
<reference evidence="11 12" key="1">
    <citation type="submission" date="2017-10" db="EMBL/GenBank/DDBJ databases">
        <title>Two draft genome sequences of Pusillimonas sp. strains isolated from a nitrate- and radionuclide-contaminated groundwater in Russia.</title>
        <authorList>
            <person name="Grouzdev D.S."/>
            <person name="Tourova T.P."/>
            <person name="Goeva M.A."/>
            <person name="Babich T.L."/>
            <person name="Sokolova D.S."/>
            <person name="Abdullin R."/>
            <person name="Poltaraus A.B."/>
            <person name="Toshchakov S.V."/>
            <person name="Nazina T.N."/>
        </authorList>
    </citation>
    <scope>NUCLEOTIDE SEQUENCE [LARGE SCALE GENOMIC DNA]</scope>
    <source>
        <strain evidence="11 12">JR1/69-3-13</strain>
    </source>
</reference>
<dbReference type="InterPro" id="IPR001736">
    <property type="entry name" value="PLipase_D/transphosphatidylase"/>
</dbReference>
<dbReference type="PANTHER" id="PTHR21248:SF23">
    <property type="entry name" value="CARDIOLIPIN SYNTHASE B"/>
    <property type="match status" value="1"/>
</dbReference>
<dbReference type="GO" id="GO:0032049">
    <property type="term" value="P:cardiolipin biosynthetic process"/>
    <property type="evidence" value="ECO:0007669"/>
    <property type="project" value="InterPro"/>
</dbReference>
<keyword evidence="4" id="KW-0677">Repeat</keyword>
<comment type="caution">
    <text evidence="11">The sequence shown here is derived from an EMBL/GenBank/DDBJ whole genome shotgun (WGS) entry which is preliminary data.</text>
</comment>
<keyword evidence="8 9" id="KW-1208">Phospholipid metabolism</keyword>
<name>A0A2N4U1R2_9BURK</name>
<evidence type="ECO:0000256" key="7">
    <source>
        <dbReference type="ARBA" id="ARBA00023209"/>
    </source>
</evidence>
<comment type="function">
    <text evidence="9">Catalyzes the phosphatidyl group transfer from one phosphatidylglycerol molecule to another to form cardiolipin (CL) (diphosphatidylglycerol) and glycerol.</text>
</comment>
<feature type="active site" evidence="9">
    <location>
        <position position="325"/>
    </location>
</feature>
<dbReference type="EMBL" id="PDNW01000014">
    <property type="protein sequence ID" value="PLC48947.1"/>
    <property type="molecule type" value="Genomic_DNA"/>
</dbReference>
<evidence type="ECO:0000256" key="8">
    <source>
        <dbReference type="ARBA" id="ARBA00023264"/>
    </source>
</evidence>
<gene>
    <name evidence="9" type="primary">clsB</name>
    <name evidence="11" type="ORF">CR159_15445</name>
</gene>
<dbReference type="InterPro" id="IPR030872">
    <property type="entry name" value="Cardiolipin_synth_ClsB"/>
</dbReference>
<protein>
    <recommendedName>
        <fullName evidence="9">Cardiolipin synthase B</fullName>
        <shortName evidence="9">CL synthase</shortName>
        <ecNumber evidence="9">2.7.8.-</ecNumber>
    </recommendedName>
</protein>
<evidence type="ECO:0000256" key="2">
    <source>
        <dbReference type="ARBA" id="ARBA00022516"/>
    </source>
</evidence>
<dbReference type="RefSeq" id="WP_102074866.1">
    <property type="nucleotide sequence ID" value="NZ_PDNW01000014.1"/>
</dbReference>
<dbReference type="OrthoDB" id="9762009at2"/>
<evidence type="ECO:0000256" key="4">
    <source>
        <dbReference type="ARBA" id="ARBA00022737"/>
    </source>
</evidence>
<dbReference type="CDD" id="cd09110">
    <property type="entry name" value="PLDc_CLS_1"/>
    <property type="match status" value="1"/>
</dbReference>
<proteinExistence type="inferred from homology"/>
<evidence type="ECO:0000256" key="1">
    <source>
        <dbReference type="ARBA" id="ARBA00022475"/>
    </source>
</evidence>
<dbReference type="Gene3D" id="3.30.870.10">
    <property type="entry name" value="Endonuclease Chain A"/>
    <property type="match status" value="2"/>
</dbReference>
<feature type="domain" description="PLD phosphodiesterase" evidence="10">
    <location>
        <begin position="313"/>
        <end position="339"/>
    </location>
</feature>
<dbReference type="AlphaFoldDB" id="A0A2N4U1R2"/>
<keyword evidence="1 9" id="KW-1003">Cell membrane</keyword>
<feature type="active site" evidence="9">
    <location>
        <position position="121"/>
    </location>
</feature>
<feature type="active site" evidence="9">
    <location>
        <position position="128"/>
    </location>
</feature>
<dbReference type="EC" id="2.7.8.-" evidence="9"/>
<organism evidence="11 12">
    <name type="scientific">Pollutimonas subterranea</name>
    <dbReference type="NCBI Taxonomy" id="2045210"/>
    <lineage>
        <taxon>Bacteria</taxon>
        <taxon>Pseudomonadati</taxon>
        <taxon>Pseudomonadota</taxon>
        <taxon>Betaproteobacteria</taxon>
        <taxon>Burkholderiales</taxon>
        <taxon>Alcaligenaceae</taxon>
        <taxon>Pollutimonas</taxon>
    </lineage>
</organism>
<keyword evidence="2 9" id="KW-0444">Lipid biosynthesis</keyword>
<dbReference type="CDD" id="cd09159">
    <property type="entry name" value="PLDc_ybhO_like_2"/>
    <property type="match status" value="1"/>
</dbReference>
<feature type="active site" evidence="9">
    <location>
        <position position="318"/>
    </location>
</feature>
<keyword evidence="7 9" id="KW-0594">Phospholipid biosynthesis</keyword>
<dbReference type="GO" id="GO:0008808">
    <property type="term" value="F:cardiolipin synthase activity"/>
    <property type="evidence" value="ECO:0007669"/>
    <property type="project" value="InterPro"/>
</dbReference>
<keyword evidence="12" id="KW-1185">Reference proteome</keyword>
<dbReference type="SMART" id="SM00155">
    <property type="entry name" value="PLDc"/>
    <property type="match status" value="2"/>
</dbReference>
<dbReference type="PANTHER" id="PTHR21248">
    <property type="entry name" value="CARDIOLIPIN SYNTHASE"/>
    <property type="match status" value="1"/>
</dbReference>
<evidence type="ECO:0000256" key="6">
    <source>
        <dbReference type="ARBA" id="ARBA00023136"/>
    </source>
</evidence>
<dbReference type="NCBIfam" id="NF008427">
    <property type="entry name" value="PRK11263.1"/>
    <property type="match status" value="1"/>
</dbReference>
<evidence type="ECO:0000313" key="12">
    <source>
        <dbReference type="Proteomes" id="UP000234190"/>
    </source>
</evidence>
<evidence type="ECO:0000256" key="5">
    <source>
        <dbReference type="ARBA" id="ARBA00023098"/>
    </source>
</evidence>
<evidence type="ECO:0000256" key="9">
    <source>
        <dbReference type="HAMAP-Rule" id="MF_01917"/>
    </source>
</evidence>
<dbReference type="GO" id="GO:0005886">
    <property type="term" value="C:plasma membrane"/>
    <property type="evidence" value="ECO:0007669"/>
    <property type="project" value="UniProtKB-SubCell"/>
</dbReference>
<keyword evidence="5 9" id="KW-0443">Lipid metabolism</keyword>
<keyword evidence="3 9" id="KW-0808">Transferase</keyword>